<dbReference type="Gene3D" id="3.60.21.10">
    <property type="match status" value="1"/>
</dbReference>
<sequence>MPFGTRTLSSGSEHDFDRFYVEVLRPIAQTARWAVLRADELAEQGTIVNQAFRHLQSADLVVADLSAPNGNVYYELGIRHAISPGKTILVAARGTELPFDLAGQRVLFYDLDFTADTRFHTLYARALNGEPNLDANPVRSALTKLGLHSDPETDHVAFQQELNLKIDRARNVEQLVAVWHWARQFESLPISSLLSLGYRLAEAGDYANAVHALDAAFPTAAQDYEVHRQRGFYLRKLGRLEEAEAALTRANELNPSDPETLGMLGGALKRQRRYTEALERYEAGARLSPTSLYLAVAQAGMSIIATPHDPEHGLTLYRELLAKIESDPGYEVDSWANLVAAEASFVLGRLDNAYAHARAGVRLGAGRLDLESATEQIRMLDDAGFPLPDAHSFVRWLSQGAAGAIPANAGQAARFRKRIIFHLSDVHFGSFLKEGKKIDAHRFHDSENTSRLSLELQEEFVKAMQRSGCEPANATIVLSGDSTYTASEAEFDLVRDFLNELCGSLGLEPRQVVVVPGNHDIDWFQSASNWSHRFDNYLAFAVKFYGEPLFRELYPLVTWDLKMPGKRPAPNELIYYRADDTTAFVGLNSCVFEDNQNHYGFIGKRQLDNVSRVLDMKKAPEIRIAVMHHHLHPFPEPLETRKGHDVTLDLSTVRDAGMVEQRLEKLGFSLLLHGHKHKPQLRETLVRDPLISSSTTVRPLIVSGCGSTGVSTHGLEHNQPNHFAILELLQPTRALGADFVAVEWRELTVAPGAEWATKQRWTLKG</sequence>
<dbReference type="InterPro" id="IPR011990">
    <property type="entry name" value="TPR-like_helical_dom_sf"/>
</dbReference>
<dbReference type="InterPro" id="IPR004843">
    <property type="entry name" value="Calcineurin-like_PHP"/>
</dbReference>
<dbReference type="PANTHER" id="PTHR42988">
    <property type="entry name" value="PHOSPHOHYDROLASE"/>
    <property type="match status" value="1"/>
</dbReference>
<dbReference type="InterPro" id="IPR046880">
    <property type="entry name" value="TPR-S"/>
</dbReference>
<name>A0A918AG86_9ACTN</name>
<evidence type="ECO:0000313" key="7">
    <source>
        <dbReference type="EMBL" id="GGP17252.1"/>
    </source>
</evidence>
<reference evidence="7" key="2">
    <citation type="submission" date="2020-09" db="EMBL/GenBank/DDBJ databases">
        <authorList>
            <person name="Sun Q."/>
            <person name="Zhou Y."/>
        </authorList>
    </citation>
    <scope>NUCLEOTIDE SEQUENCE</scope>
    <source>
        <strain evidence="7">CGMCC 4.7430</strain>
    </source>
</reference>
<evidence type="ECO:0000256" key="4">
    <source>
        <dbReference type="ARBA" id="ARBA00025742"/>
    </source>
</evidence>
<dbReference type="PROSITE" id="PS50005">
    <property type="entry name" value="TPR"/>
    <property type="match status" value="2"/>
</dbReference>
<evidence type="ECO:0000256" key="5">
    <source>
        <dbReference type="PROSITE-ProRule" id="PRU00339"/>
    </source>
</evidence>
<evidence type="ECO:0000256" key="1">
    <source>
        <dbReference type="ARBA" id="ARBA00022723"/>
    </source>
</evidence>
<proteinExistence type="inferred from homology"/>
<dbReference type="AlphaFoldDB" id="A0A918AG86"/>
<dbReference type="InterPro" id="IPR050884">
    <property type="entry name" value="CNP_phosphodiesterase-III"/>
</dbReference>
<dbReference type="Gene3D" id="1.25.40.10">
    <property type="entry name" value="Tetratricopeptide repeat domain"/>
    <property type="match status" value="1"/>
</dbReference>
<accession>A0A918AG86</accession>
<organism evidence="7 8">
    <name type="scientific">Nonomuraea glycinis</name>
    <dbReference type="NCBI Taxonomy" id="2047744"/>
    <lineage>
        <taxon>Bacteria</taxon>
        <taxon>Bacillati</taxon>
        <taxon>Actinomycetota</taxon>
        <taxon>Actinomycetes</taxon>
        <taxon>Streptosporangiales</taxon>
        <taxon>Streptosporangiaceae</taxon>
        <taxon>Nonomuraea</taxon>
    </lineage>
</organism>
<protein>
    <recommendedName>
        <fullName evidence="6">Calcineurin-like phosphoesterase domain-containing protein</fullName>
    </recommendedName>
</protein>
<evidence type="ECO:0000259" key="6">
    <source>
        <dbReference type="Pfam" id="PF00149"/>
    </source>
</evidence>
<gene>
    <name evidence="7" type="ORF">GCM10012278_84370</name>
</gene>
<feature type="repeat" description="TPR" evidence="5">
    <location>
        <begin position="224"/>
        <end position="257"/>
    </location>
</feature>
<keyword evidence="2" id="KW-0378">Hydrolase</keyword>
<dbReference type="SUPFAM" id="SSF56300">
    <property type="entry name" value="Metallo-dependent phosphatases"/>
    <property type="match status" value="1"/>
</dbReference>
<dbReference type="SUPFAM" id="SSF48452">
    <property type="entry name" value="TPR-like"/>
    <property type="match status" value="1"/>
</dbReference>
<dbReference type="GO" id="GO:0016787">
    <property type="term" value="F:hydrolase activity"/>
    <property type="evidence" value="ECO:0007669"/>
    <property type="project" value="UniProtKB-KW"/>
</dbReference>
<dbReference type="PANTHER" id="PTHR42988:SF2">
    <property type="entry name" value="CYCLIC NUCLEOTIDE PHOSPHODIESTERASE CBUA0032-RELATED"/>
    <property type="match status" value="1"/>
</dbReference>
<evidence type="ECO:0000256" key="2">
    <source>
        <dbReference type="ARBA" id="ARBA00022801"/>
    </source>
</evidence>
<dbReference type="GO" id="GO:0046872">
    <property type="term" value="F:metal ion binding"/>
    <property type="evidence" value="ECO:0007669"/>
    <property type="project" value="UniProtKB-KW"/>
</dbReference>
<dbReference type="Proteomes" id="UP000660745">
    <property type="component" value="Unassembled WGS sequence"/>
</dbReference>
<evidence type="ECO:0000313" key="8">
    <source>
        <dbReference type="Proteomes" id="UP000660745"/>
    </source>
</evidence>
<dbReference type="InterPro" id="IPR029052">
    <property type="entry name" value="Metallo-depent_PP-like"/>
</dbReference>
<dbReference type="EMBL" id="BMNK01000023">
    <property type="protein sequence ID" value="GGP17252.1"/>
    <property type="molecule type" value="Genomic_DNA"/>
</dbReference>
<dbReference type="Pfam" id="PF00149">
    <property type="entry name" value="Metallophos"/>
    <property type="match status" value="1"/>
</dbReference>
<dbReference type="InterPro" id="IPR019734">
    <property type="entry name" value="TPR_rpt"/>
</dbReference>
<dbReference type="SMART" id="SM00028">
    <property type="entry name" value="TPR"/>
    <property type="match status" value="2"/>
</dbReference>
<feature type="domain" description="Calcineurin-like phosphoesterase" evidence="6">
    <location>
        <begin position="420"/>
        <end position="679"/>
    </location>
</feature>
<dbReference type="RefSeq" id="WP_189144382.1">
    <property type="nucleotide sequence ID" value="NZ_BMNK01000023.1"/>
</dbReference>
<reference evidence="7" key="1">
    <citation type="journal article" date="2014" name="Int. J. Syst. Evol. Microbiol.">
        <title>Complete genome sequence of Corynebacterium casei LMG S-19264T (=DSM 44701T), isolated from a smear-ripened cheese.</title>
        <authorList>
            <consortium name="US DOE Joint Genome Institute (JGI-PGF)"/>
            <person name="Walter F."/>
            <person name="Albersmeier A."/>
            <person name="Kalinowski J."/>
            <person name="Ruckert C."/>
        </authorList>
    </citation>
    <scope>NUCLEOTIDE SEQUENCE</scope>
    <source>
        <strain evidence="7">CGMCC 4.7430</strain>
    </source>
</reference>
<feature type="repeat" description="TPR" evidence="5">
    <location>
        <begin position="258"/>
        <end position="291"/>
    </location>
</feature>
<comment type="caution">
    <text evidence="7">The sequence shown here is derived from an EMBL/GenBank/DDBJ whole genome shotgun (WGS) entry which is preliminary data.</text>
</comment>
<comment type="similarity">
    <text evidence="4">Belongs to the cyclic nucleotide phosphodiesterase class-III family.</text>
</comment>
<dbReference type="Pfam" id="PF20308">
    <property type="entry name" value="TPR-S"/>
    <property type="match status" value="1"/>
</dbReference>
<evidence type="ECO:0000256" key="3">
    <source>
        <dbReference type="ARBA" id="ARBA00023004"/>
    </source>
</evidence>
<keyword evidence="3" id="KW-0408">Iron</keyword>
<keyword evidence="5" id="KW-0802">TPR repeat</keyword>
<keyword evidence="1" id="KW-0479">Metal-binding</keyword>
<keyword evidence="8" id="KW-1185">Reference proteome</keyword>